<keyword evidence="1" id="KW-1133">Transmembrane helix</keyword>
<evidence type="ECO:0000313" key="2">
    <source>
        <dbReference type="EMBL" id="PAE07184.1"/>
    </source>
</evidence>
<feature type="transmembrane region" description="Helical" evidence="1">
    <location>
        <begin position="12"/>
        <end position="36"/>
    </location>
</feature>
<comment type="caution">
    <text evidence="2">The sequence shown here is derived from an EMBL/GenBank/DDBJ whole genome shotgun (WGS) entry which is preliminary data.</text>
</comment>
<feature type="transmembrane region" description="Helical" evidence="1">
    <location>
        <begin position="48"/>
        <end position="69"/>
    </location>
</feature>
<keyword evidence="1" id="KW-0812">Transmembrane</keyword>
<dbReference type="EMBL" id="NPBH01000055">
    <property type="protein sequence ID" value="PAE07184.1"/>
    <property type="molecule type" value="Genomic_DNA"/>
</dbReference>
<evidence type="ECO:0000313" key="3">
    <source>
        <dbReference type="Proteomes" id="UP000216475"/>
    </source>
</evidence>
<proteinExistence type="predicted"/>
<sequence>MEATKARSARKRLIFSLVINLTFATVCIAMLLYMIFIRESGTTNPIQYVTFIILLLNSSIRSIFNILTLRKQSKSLS</sequence>
<reference evidence="2 3" key="1">
    <citation type="submission" date="2017-07" db="EMBL/GenBank/DDBJ databases">
        <title>Isolation and whole genome analysis of endospore-forming bacteria from heroin.</title>
        <authorList>
            <person name="Kalinowski J."/>
            <person name="Ahrens B."/>
            <person name="Al-Dilaimi A."/>
            <person name="Winkler A."/>
            <person name="Wibberg D."/>
            <person name="Schleenbecker U."/>
            <person name="Ruckert C."/>
            <person name="Wolfel R."/>
            <person name="Grass G."/>
        </authorList>
    </citation>
    <scope>NUCLEOTIDE SEQUENCE [LARGE SCALE GENOMIC DNA]</scope>
    <source>
        <strain evidence="2 3">7509</strain>
    </source>
</reference>
<evidence type="ECO:0000256" key="1">
    <source>
        <dbReference type="SAM" id="Phobius"/>
    </source>
</evidence>
<protein>
    <submittedName>
        <fullName evidence="2">Uncharacterized protein</fullName>
    </submittedName>
</protein>
<name>A0A268HBF3_9BACI</name>
<gene>
    <name evidence="2" type="ORF">CHI12_11925</name>
</gene>
<dbReference type="RefSeq" id="WP_095271027.1">
    <property type="nucleotide sequence ID" value="NZ_NPBH01000055.1"/>
</dbReference>
<dbReference type="Proteomes" id="UP000216475">
    <property type="component" value="Unassembled WGS sequence"/>
</dbReference>
<keyword evidence="1" id="KW-0472">Membrane</keyword>
<organism evidence="2 3">
    <name type="scientific">Terribacillus saccharophilus</name>
    <dbReference type="NCBI Taxonomy" id="361277"/>
    <lineage>
        <taxon>Bacteria</taxon>
        <taxon>Bacillati</taxon>
        <taxon>Bacillota</taxon>
        <taxon>Bacilli</taxon>
        <taxon>Bacillales</taxon>
        <taxon>Bacillaceae</taxon>
        <taxon>Terribacillus</taxon>
    </lineage>
</organism>
<dbReference type="AlphaFoldDB" id="A0A268HBF3"/>
<accession>A0A268HBF3</accession>